<protein>
    <recommendedName>
        <fullName evidence="4">Cobyric acid synthase</fullName>
    </recommendedName>
</protein>
<feature type="domain" description="CobQ/CobB/MinD/ParA nucleotide binding" evidence="6">
    <location>
        <begin position="5"/>
        <end position="235"/>
    </location>
</feature>
<feature type="region of interest" description="Disordered" evidence="5">
    <location>
        <begin position="483"/>
        <end position="556"/>
    </location>
</feature>
<keyword evidence="8" id="KW-0436">Ligase</keyword>
<evidence type="ECO:0000259" key="6">
    <source>
        <dbReference type="Pfam" id="PF01656"/>
    </source>
</evidence>
<dbReference type="RefSeq" id="WP_183548577.1">
    <property type="nucleotide sequence ID" value="NZ_BMQT01000010.1"/>
</dbReference>
<feature type="domain" description="CobB/CobQ-like glutamine amidotransferase" evidence="7">
    <location>
        <begin position="257"/>
        <end position="429"/>
    </location>
</feature>
<evidence type="ECO:0000259" key="7">
    <source>
        <dbReference type="Pfam" id="PF07685"/>
    </source>
</evidence>
<dbReference type="Proteomes" id="UP000577707">
    <property type="component" value="Unassembled WGS sequence"/>
</dbReference>
<dbReference type="Pfam" id="PF07685">
    <property type="entry name" value="GATase_3"/>
    <property type="match status" value="1"/>
</dbReference>
<sequence>MSGLLVAGTTSDAGKSVVTTGLCRAFARRGVRVAPYKAQNMSNNSMVVSTTGGDGTMAEIGRAQWVQALAARVTPEPAMNPVLLKPGSDRRSHVVLMGQAAGEVSSHDWEAGRRHLATAAHAAYDDLASRYDVIVAEGAGSPAEINLRAGDYVNMGLAQHAGLPTVVVGDIDRGGVFAAMYGTLALLDPADQALISGFVINKFRGDVGLLAPGLTSLEELTKRPVFGVLPWEPSLWLDSEDALDLEGRRSAAGATKKVAVVRLPRISNFTDVDALGLEPDLDVVFAASPADLTDADLVVLPGTRSTISDLAWLRSRGLDVAITEHVRRGRPVLGICGGFQMLGGVIADPDGVEGSVAEVEGLGLLDVRTDFAPAKNLRLPTGSALGVAASGYEIHHGRITRGDGVSEFLGGARSGQVFGTMWHGSLEGDALRGAFLAATLGREPSTVSFPAARERRLDRIGDLVEEHLDVDALLDLARSPAGRADVVRDERRRVETNTVPSSATADRVGLDTPPPSGSGGSTIGGDGSTSGGDGSTSGGDGSTSGGDGSTSEGNAR</sequence>
<comment type="similarity">
    <text evidence="4">Belongs to the CobB/CobQ family. CobQ subfamily.</text>
</comment>
<dbReference type="Gene3D" id="3.40.50.300">
    <property type="entry name" value="P-loop containing nucleotide triphosphate hydrolases"/>
    <property type="match status" value="1"/>
</dbReference>
<dbReference type="UniPathway" id="UPA00148"/>
<dbReference type="Gene3D" id="3.40.50.880">
    <property type="match status" value="1"/>
</dbReference>
<feature type="active site" evidence="4">
    <location>
        <position position="423"/>
    </location>
</feature>
<dbReference type="GO" id="GO:0009236">
    <property type="term" value="P:cobalamin biosynthetic process"/>
    <property type="evidence" value="ECO:0007669"/>
    <property type="project" value="UniProtKB-UniRule"/>
</dbReference>
<dbReference type="PROSITE" id="PS51273">
    <property type="entry name" value="GATASE_TYPE_1"/>
    <property type="match status" value="1"/>
</dbReference>
<keyword evidence="9" id="KW-1185">Reference proteome</keyword>
<dbReference type="InterPro" id="IPR047045">
    <property type="entry name" value="CobQ_N"/>
</dbReference>
<dbReference type="InterPro" id="IPR004459">
    <property type="entry name" value="CobQ_synth"/>
</dbReference>
<dbReference type="CDD" id="cd05389">
    <property type="entry name" value="CobQ_N"/>
    <property type="match status" value="1"/>
</dbReference>
<reference evidence="8 9" key="1">
    <citation type="submission" date="2020-08" db="EMBL/GenBank/DDBJ databases">
        <title>Genomic Encyclopedia of Type Strains, Phase III (KMG-III): the genomes of soil and plant-associated and newly described type strains.</title>
        <authorList>
            <person name="Whitman W."/>
        </authorList>
    </citation>
    <scope>NUCLEOTIDE SEQUENCE [LARGE SCALE GENOMIC DNA]</scope>
    <source>
        <strain evidence="8 9">CECT 3302</strain>
    </source>
</reference>
<dbReference type="GO" id="GO:0015420">
    <property type="term" value="F:ABC-type vitamin B12 transporter activity"/>
    <property type="evidence" value="ECO:0007669"/>
    <property type="project" value="UniProtKB-UniRule"/>
</dbReference>
<comment type="caution">
    <text evidence="8">The sequence shown here is derived from an EMBL/GenBank/DDBJ whole genome shotgun (WGS) entry which is preliminary data.</text>
</comment>
<feature type="compositionally biased region" description="Gly residues" evidence="5">
    <location>
        <begin position="517"/>
        <end position="548"/>
    </location>
</feature>
<dbReference type="EMBL" id="JACHXG010000008">
    <property type="protein sequence ID" value="MBB3091004.1"/>
    <property type="molecule type" value="Genomic_DNA"/>
</dbReference>
<dbReference type="PROSITE" id="PS51274">
    <property type="entry name" value="GATASE_COBBQ"/>
    <property type="match status" value="1"/>
</dbReference>
<dbReference type="AlphaFoldDB" id="A0A7W5A880"/>
<dbReference type="InterPro" id="IPR027417">
    <property type="entry name" value="P-loop_NTPase"/>
</dbReference>
<gene>
    <name evidence="4" type="primary">cobQ</name>
    <name evidence="8" type="ORF">FHS12_003966</name>
</gene>
<comment type="function">
    <text evidence="4">Catalyzes amidations at positions B, D, E, and G on adenosylcobyrinic A,C-diamide. NH(2) groups are provided by glutamine, and one molecule of ATP is hydrogenolyzed for each amidation.</text>
</comment>
<dbReference type="InterPro" id="IPR011698">
    <property type="entry name" value="GATase_3"/>
</dbReference>
<dbReference type="SUPFAM" id="SSF52317">
    <property type="entry name" value="Class I glutamine amidotransferase-like"/>
    <property type="match status" value="1"/>
</dbReference>
<dbReference type="PANTHER" id="PTHR21343">
    <property type="entry name" value="DETHIOBIOTIN SYNTHETASE"/>
    <property type="match status" value="1"/>
</dbReference>
<evidence type="ECO:0000256" key="1">
    <source>
        <dbReference type="ARBA" id="ARBA00004953"/>
    </source>
</evidence>
<proteinExistence type="inferred from homology"/>
<feature type="active site" description="Nucleophile" evidence="4">
    <location>
        <position position="336"/>
    </location>
</feature>
<evidence type="ECO:0000256" key="2">
    <source>
        <dbReference type="ARBA" id="ARBA00022573"/>
    </source>
</evidence>
<dbReference type="HAMAP" id="MF_00028">
    <property type="entry name" value="CobQ"/>
    <property type="match status" value="1"/>
</dbReference>
<keyword evidence="2 4" id="KW-0169">Cobalamin biosynthesis</keyword>
<organism evidence="8 9">
    <name type="scientific">Nocardioides albus</name>
    <dbReference type="NCBI Taxonomy" id="1841"/>
    <lineage>
        <taxon>Bacteria</taxon>
        <taxon>Bacillati</taxon>
        <taxon>Actinomycetota</taxon>
        <taxon>Actinomycetes</taxon>
        <taxon>Propionibacteriales</taxon>
        <taxon>Nocardioidaceae</taxon>
        <taxon>Nocardioides</taxon>
    </lineage>
</organism>
<dbReference type="NCBIfam" id="NF001989">
    <property type="entry name" value="PRK00784.1"/>
    <property type="match status" value="1"/>
</dbReference>
<dbReference type="Pfam" id="PF01656">
    <property type="entry name" value="CbiA"/>
    <property type="match status" value="1"/>
</dbReference>
<keyword evidence="3 4" id="KW-0315">Glutamine amidotransferase</keyword>
<dbReference type="CDD" id="cd01750">
    <property type="entry name" value="GATase1_CobQ"/>
    <property type="match status" value="1"/>
</dbReference>
<name>A0A7W5A880_9ACTN</name>
<dbReference type="InterPro" id="IPR002586">
    <property type="entry name" value="CobQ/CobB/MinD/ParA_Nub-bd_dom"/>
</dbReference>
<feature type="compositionally biased region" description="Basic and acidic residues" evidence="5">
    <location>
        <begin position="485"/>
        <end position="495"/>
    </location>
</feature>
<evidence type="ECO:0000256" key="4">
    <source>
        <dbReference type="HAMAP-Rule" id="MF_00028"/>
    </source>
</evidence>
<dbReference type="GO" id="GO:0016874">
    <property type="term" value="F:ligase activity"/>
    <property type="evidence" value="ECO:0007669"/>
    <property type="project" value="UniProtKB-KW"/>
</dbReference>
<dbReference type="InterPro" id="IPR033949">
    <property type="entry name" value="CobQ_GATase1"/>
</dbReference>
<dbReference type="SUPFAM" id="SSF52540">
    <property type="entry name" value="P-loop containing nucleoside triphosphate hydrolases"/>
    <property type="match status" value="1"/>
</dbReference>
<evidence type="ECO:0000313" key="8">
    <source>
        <dbReference type="EMBL" id="MBB3091004.1"/>
    </source>
</evidence>
<evidence type="ECO:0000313" key="9">
    <source>
        <dbReference type="Proteomes" id="UP000577707"/>
    </source>
</evidence>
<dbReference type="InterPro" id="IPR029062">
    <property type="entry name" value="Class_I_gatase-like"/>
</dbReference>
<evidence type="ECO:0000256" key="5">
    <source>
        <dbReference type="SAM" id="MobiDB-lite"/>
    </source>
</evidence>
<evidence type="ECO:0000256" key="3">
    <source>
        <dbReference type="ARBA" id="ARBA00022962"/>
    </source>
</evidence>
<accession>A0A7W5A880</accession>
<dbReference type="PANTHER" id="PTHR21343:SF1">
    <property type="entry name" value="COBYRIC ACID SYNTHASE"/>
    <property type="match status" value="1"/>
</dbReference>
<comment type="pathway">
    <text evidence="1 4">Cofactor biosynthesis; adenosylcobalamin biosynthesis.</text>
</comment>
<dbReference type="NCBIfam" id="TIGR00313">
    <property type="entry name" value="cobQ"/>
    <property type="match status" value="1"/>
</dbReference>